<dbReference type="Pfam" id="PF00989">
    <property type="entry name" value="PAS"/>
    <property type="match status" value="1"/>
</dbReference>
<feature type="domain" description="PAS" evidence="7">
    <location>
        <begin position="824"/>
        <end position="873"/>
    </location>
</feature>
<evidence type="ECO:0000259" key="6">
    <source>
        <dbReference type="PROSITE" id="PS50109"/>
    </source>
</evidence>
<evidence type="ECO:0000259" key="7">
    <source>
        <dbReference type="PROSITE" id="PS50112"/>
    </source>
</evidence>
<dbReference type="InterPro" id="IPR005467">
    <property type="entry name" value="His_kinase_dom"/>
</dbReference>
<dbReference type="PANTHER" id="PTHR43304:SF1">
    <property type="entry name" value="PAC DOMAIN-CONTAINING PROTEIN"/>
    <property type="match status" value="1"/>
</dbReference>
<dbReference type="InterPro" id="IPR000014">
    <property type="entry name" value="PAS"/>
</dbReference>
<proteinExistence type="predicted"/>
<dbReference type="Pfam" id="PF00512">
    <property type="entry name" value="HisKA"/>
    <property type="match status" value="1"/>
</dbReference>
<dbReference type="InterPro" id="IPR003594">
    <property type="entry name" value="HATPase_dom"/>
</dbReference>
<evidence type="ECO:0000256" key="2">
    <source>
        <dbReference type="ARBA" id="ARBA00012438"/>
    </source>
</evidence>
<dbReference type="InterPro" id="IPR003018">
    <property type="entry name" value="GAF"/>
</dbReference>
<keyword evidence="4" id="KW-0808">Transferase</keyword>
<dbReference type="SUPFAM" id="SSF55874">
    <property type="entry name" value="ATPase domain of HSP90 chaperone/DNA topoisomerase II/histidine kinase"/>
    <property type="match status" value="1"/>
</dbReference>
<dbReference type="InterPro" id="IPR035965">
    <property type="entry name" value="PAS-like_dom_sf"/>
</dbReference>
<dbReference type="PROSITE" id="PS50112">
    <property type="entry name" value="PAS"/>
    <property type="match status" value="5"/>
</dbReference>
<comment type="catalytic activity">
    <reaction evidence="1">
        <text>ATP + protein L-histidine = ADP + protein N-phospho-L-histidine.</text>
        <dbReference type="EC" id="2.7.13.3"/>
    </reaction>
</comment>
<feature type="domain" description="PAC" evidence="8">
    <location>
        <begin position="878"/>
        <end position="928"/>
    </location>
</feature>
<dbReference type="Gene3D" id="3.30.565.10">
    <property type="entry name" value="Histidine kinase-like ATPase, C-terminal domain"/>
    <property type="match status" value="1"/>
</dbReference>
<feature type="domain" description="PAC" evidence="8">
    <location>
        <begin position="331"/>
        <end position="382"/>
    </location>
</feature>
<dbReference type="InterPro" id="IPR052162">
    <property type="entry name" value="Sensor_kinase/Photoreceptor"/>
</dbReference>
<dbReference type="InterPro" id="IPR036097">
    <property type="entry name" value="HisK_dim/P_sf"/>
</dbReference>
<organism evidence="9">
    <name type="scientific">marine sediment metagenome</name>
    <dbReference type="NCBI Taxonomy" id="412755"/>
    <lineage>
        <taxon>unclassified sequences</taxon>
        <taxon>metagenomes</taxon>
        <taxon>ecological metagenomes</taxon>
    </lineage>
</organism>
<dbReference type="Pfam" id="PF08447">
    <property type="entry name" value="PAS_3"/>
    <property type="match status" value="3"/>
</dbReference>
<dbReference type="CDD" id="cd00082">
    <property type="entry name" value="HisKA"/>
    <property type="match status" value="1"/>
</dbReference>
<dbReference type="Gene3D" id="3.30.450.20">
    <property type="entry name" value="PAS domain"/>
    <property type="match status" value="10"/>
</dbReference>
<feature type="domain" description="Histidine kinase" evidence="6">
    <location>
        <begin position="1490"/>
        <end position="1712"/>
    </location>
</feature>
<dbReference type="CDD" id="cd00130">
    <property type="entry name" value="PAS"/>
    <property type="match status" value="4"/>
</dbReference>
<feature type="domain" description="PAC" evidence="8">
    <location>
        <begin position="1126"/>
        <end position="1176"/>
    </location>
</feature>
<dbReference type="Pfam" id="PF02518">
    <property type="entry name" value="HATPase_c"/>
    <property type="match status" value="1"/>
</dbReference>
<dbReference type="InterPro" id="IPR003661">
    <property type="entry name" value="HisK_dim/P_dom"/>
</dbReference>
<evidence type="ECO:0000313" key="9">
    <source>
        <dbReference type="EMBL" id="KKN01609.1"/>
    </source>
</evidence>
<dbReference type="SMART" id="SM00086">
    <property type="entry name" value="PAC"/>
    <property type="match status" value="7"/>
</dbReference>
<keyword evidence="3" id="KW-0597">Phosphoprotein</keyword>
<dbReference type="GO" id="GO:0000155">
    <property type="term" value="F:phosphorelay sensor kinase activity"/>
    <property type="evidence" value="ECO:0007669"/>
    <property type="project" value="InterPro"/>
</dbReference>
<dbReference type="SMART" id="SM00387">
    <property type="entry name" value="HATPase_c"/>
    <property type="match status" value="1"/>
</dbReference>
<dbReference type="SMART" id="SM00065">
    <property type="entry name" value="GAF"/>
    <property type="match status" value="1"/>
</dbReference>
<reference evidence="9" key="1">
    <citation type="journal article" date="2015" name="Nature">
        <title>Complex archaea that bridge the gap between prokaryotes and eukaryotes.</title>
        <authorList>
            <person name="Spang A."/>
            <person name="Saw J.H."/>
            <person name="Jorgensen S.L."/>
            <person name="Zaremba-Niedzwiedzka K."/>
            <person name="Martijn J."/>
            <person name="Lind A.E."/>
            <person name="van Eijk R."/>
            <person name="Schleper C."/>
            <person name="Guy L."/>
            <person name="Ettema T.J."/>
        </authorList>
    </citation>
    <scope>NUCLEOTIDE SEQUENCE</scope>
</reference>
<evidence type="ECO:0000256" key="3">
    <source>
        <dbReference type="ARBA" id="ARBA00022553"/>
    </source>
</evidence>
<evidence type="ECO:0000256" key="5">
    <source>
        <dbReference type="ARBA" id="ARBA00022777"/>
    </source>
</evidence>
<dbReference type="InterPro" id="IPR036890">
    <property type="entry name" value="HATPase_C_sf"/>
</dbReference>
<name>A0A0F9M790_9ZZZZ</name>
<dbReference type="InterPro" id="IPR000700">
    <property type="entry name" value="PAS-assoc_C"/>
</dbReference>
<dbReference type="SMART" id="SM00091">
    <property type="entry name" value="PAS"/>
    <property type="match status" value="9"/>
</dbReference>
<accession>A0A0F9M790</accession>
<dbReference type="PANTHER" id="PTHR43304">
    <property type="entry name" value="PHYTOCHROME-LIKE PROTEIN CPH1"/>
    <property type="match status" value="1"/>
</dbReference>
<dbReference type="EMBL" id="LAZR01005241">
    <property type="protein sequence ID" value="KKN01609.1"/>
    <property type="molecule type" value="Genomic_DNA"/>
</dbReference>
<dbReference type="InterPro" id="IPR001610">
    <property type="entry name" value="PAC"/>
</dbReference>
<evidence type="ECO:0000256" key="4">
    <source>
        <dbReference type="ARBA" id="ARBA00022679"/>
    </source>
</evidence>
<feature type="domain" description="PAS" evidence="7">
    <location>
        <begin position="1360"/>
        <end position="1402"/>
    </location>
</feature>
<evidence type="ECO:0000256" key="1">
    <source>
        <dbReference type="ARBA" id="ARBA00000085"/>
    </source>
</evidence>
<dbReference type="Gene3D" id="1.10.287.130">
    <property type="match status" value="1"/>
</dbReference>
<comment type="caution">
    <text evidence="9">The sequence shown here is derived from an EMBL/GenBank/DDBJ whole genome shotgun (WGS) entry which is preliminary data.</text>
</comment>
<dbReference type="PRINTS" id="PR00344">
    <property type="entry name" value="BCTRLSENSOR"/>
</dbReference>
<dbReference type="Pfam" id="PF13185">
    <property type="entry name" value="GAF_2"/>
    <property type="match status" value="1"/>
</dbReference>
<dbReference type="PROSITE" id="PS50113">
    <property type="entry name" value="PAC"/>
    <property type="match status" value="4"/>
</dbReference>
<dbReference type="SUPFAM" id="SSF55781">
    <property type="entry name" value="GAF domain-like"/>
    <property type="match status" value="1"/>
</dbReference>
<dbReference type="PROSITE" id="PS50109">
    <property type="entry name" value="HIS_KIN"/>
    <property type="match status" value="1"/>
</dbReference>
<gene>
    <name evidence="9" type="ORF">LCGC14_1126050</name>
</gene>
<dbReference type="SMART" id="SM00388">
    <property type="entry name" value="HisKA"/>
    <property type="match status" value="1"/>
</dbReference>
<dbReference type="Pfam" id="PF13426">
    <property type="entry name" value="PAS_9"/>
    <property type="match status" value="2"/>
</dbReference>
<dbReference type="Pfam" id="PF13188">
    <property type="entry name" value="PAS_8"/>
    <property type="match status" value="1"/>
</dbReference>
<dbReference type="InterPro" id="IPR013655">
    <property type="entry name" value="PAS_fold_3"/>
</dbReference>
<dbReference type="GO" id="GO:0006355">
    <property type="term" value="P:regulation of DNA-templated transcription"/>
    <property type="evidence" value="ECO:0007669"/>
    <property type="project" value="InterPro"/>
</dbReference>
<feature type="domain" description="PAS" evidence="7">
    <location>
        <begin position="258"/>
        <end position="329"/>
    </location>
</feature>
<dbReference type="Gene3D" id="3.30.450.40">
    <property type="match status" value="1"/>
</dbReference>
<feature type="domain" description="PAC" evidence="8">
    <location>
        <begin position="80"/>
        <end position="134"/>
    </location>
</feature>
<dbReference type="InterPro" id="IPR004358">
    <property type="entry name" value="Sig_transdc_His_kin-like_C"/>
</dbReference>
<dbReference type="NCBIfam" id="TIGR00229">
    <property type="entry name" value="sensory_box"/>
    <property type="match status" value="7"/>
</dbReference>
<dbReference type="CDD" id="cd00075">
    <property type="entry name" value="HATPase"/>
    <property type="match status" value="1"/>
</dbReference>
<dbReference type="SUPFAM" id="SSF55785">
    <property type="entry name" value="PYP-like sensor domain (PAS domain)"/>
    <property type="match status" value="9"/>
</dbReference>
<dbReference type="InterPro" id="IPR013767">
    <property type="entry name" value="PAS_fold"/>
</dbReference>
<sequence>MFSLIQEYDNNFKEIFDNSFDYMYLHDLEGNILDINNIVVENLGYSREEIHFMKVTDFLSTDENIYEITEAIKNTIQTGEVSKPRIYKVKSKIGEIVYLEVNTIPLKKNGAIYAILGIGHDVTQYKKIEQRLRDSEKRYKHLFKQSPYSISIFDSKGILIESNQNLIHKLEVYLKEDFTGKNFIEIIKYFENSAQLTSLFSERFKSLRKGAILDPIEFPLITKSGRKIWLYWQSSIIKIDNEKFIQVIIRDITDIKESDKLFRTLFENARDGILVADTKTLEFHTGNKKICEMLGYSLDEIKKLSVKDIHPEDELDLVLKQFKKVVNGELSSTRYTPMKKKSGAIFYCEINASKIDFGGRTYLMGIFRDITEYRLAEEKLKFSEEKFHTLFNNSSSGIAYHKIIYGEIGTPIDYIITDINPQYEKILPLHKDDVLDKKATEVYQTGSAPYLDIYSKVADTGKTTSFEAYIPQIDKHFRISVISPKKGEFISVFDDISERKIAEFKLKERNENLSTLNKIISLGNESTNLQEFLKKSYDQVLEILGLDMGGIYLYEKETQHNKLVFAKNVHPDFVTAVEDVDISDGLFNKVFDKNKPSYIEDFSKFMEGSKELGVYSVVIVPLRAKDEYVGSMNIGSPDHQVFSKIELDLLDAIGKQMGIVIQKFKSEKLLKESEEKFRTIAEQSFMGIIVLQDGVFKYFNERAAEIYGYTVEEIKNWKPNEFSKLIHPDDKEFVINQARKKQAGDKDVINHHQYRLIKKSGETIWVENYSKTINYKGKLADLVMTVDITDKIKSDIALKESEEKFRTITEQSLIGIIILQDDVIKYGNQRVVDILGYSIEEFKSWGPKEFIKIFHPDSRQLIIEQAEKKQRGASDVLNHYSAKFLNNTGATIWLDVFSKTIPYQGGLADFITFYDITERKKAEQELIESEKILKDFIQNATDSISIWDSNLNLIEMNKVAADPWNPAKETEIGMNMLKVGPSIKETERYRKYIEVIKTGEPVSFDNVRIPPNTGERYFNIKSFKVGNGIGIIGSEITERIRFEQELKESEEKFRTIAEQSFMSIGILQDDVFKYVNQRFIYMVEYSLDEITRWKPREFLKIIHPDYRKKMEEQARKKQQGHPDVVANYQFRGLRKSGEVFWAELFSKTINFKGRTADLITVLDITDMKLAEIKLKESEEKYRKLFEDSPIALMEQDYSGTKDYLDLLNASGITDFEKYFDENPEELMRIMFSPKNKIINVNKKFLEVYQANSKEDLILRMMRRFKDKKIIIDEVLLYNKKEILSLIEGETIYESESISKTLTGDTINLYVKTSIMPGFESTWSKVIVSLIDITENKISENKLKESEEKFRTISEQSFMGIVIAKEGKLKYLNKAMSKIAGYSVEDMLNWTERDITKMIHPEDVGIILNRWKSNREGTVSDFSHNAFRIINREGETRWLEDYTSKIIYKGKVANLISLVDVTDKMEAEKLILEENKRLLELHELRKDLITRVSHELKTPMTSIYGSIQILLTIFKERIDKDIMNYVEIGYRGCLRLKQLIENLLDTSRLESKKLELNLEKTNLGTLISECVEEMMYLGNLRNITMREDLPNEIYFTLDHLRFRQVLTNLISNAIKNTPKGGKVFINFIEKNDYIDINVRDTGVGLTITEKERLFEKFGKIERYGMDLDVDIEGVGIGLHIAKEITELHGGQILVESEGRNKGATFTVRLFKKL</sequence>
<protein>
    <recommendedName>
        <fullName evidence="2">histidine kinase</fullName>
        <ecNumber evidence="2">2.7.13.3</ecNumber>
    </recommendedName>
</protein>
<evidence type="ECO:0000259" key="8">
    <source>
        <dbReference type="PROSITE" id="PS50113"/>
    </source>
</evidence>
<dbReference type="SUPFAM" id="SSF47384">
    <property type="entry name" value="Homodimeric domain of signal transducing histidine kinase"/>
    <property type="match status" value="1"/>
</dbReference>
<dbReference type="EC" id="2.7.13.3" evidence="2"/>
<feature type="domain" description="PAS" evidence="7">
    <location>
        <begin position="8"/>
        <end position="79"/>
    </location>
</feature>
<keyword evidence="5" id="KW-0418">Kinase</keyword>
<dbReference type="InterPro" id="IPR029016">
    <property type="entry name" value="GAF-like_dom_sf"/>
</dbReference>
<feature type="domain" description="PAS" evidence="7">
    <location>
        <begin position="673"/>
        <end position="745"/>
    </location>
</feature>